<evidence type="ECO:0000256" key="8">
    <source>
        <dbReference type="HAMAP-Rule" id="MF_01430"/>
    </source>
</evidence>
<dbReference type="HAMAP" id="MF_01430">
    <property type="entry name" value="OM_assembly_BamA"/>
    <property type="match status" value="1"/>
</dbReference>
<evidence type="ECO:0000256" key="7">
    <source>
        <dbReference type="ARBA" id="ARBA00023237"/>
    </source>
</evidence>
<dbReference type="NCBIfam" id="TIGR03303">
    <property type="entry name" value="OM_YaeT"/>
    <property type="match status" value="1"/>
</dbReference>
<reference evidence="10" key="1">
    <citation type="submission" date="2017-06" db="EMBL/GenBank/DDBJ databases">
        <title>Whole genome sequence of Laribacter hongkongensis LHGZ1.</title>
        <authorList>
            <person name="Chen D."/>
            <person name="Wu H."/>
            <person name="Chen J."/>
        </authorList>
    </citation>
    <scope>NUCLEOTIDE SEQUENCE [LARGE SCALE GENOMIC DNA]</scope>
    <source>
        <strain evidence="10">LHGZ1</strain>
    </source>
</reference>
<dbReference type="FunFam" id="3.10.20.310:FF:000002">
    <property type="entry name" value="Outer membrane protein assembly factor BamA"/>
    <property type="match status" value="1"/>
</dbReference>
<keyword evidence="3 8" id="KW-0812">Transmembrane</keyword>
<dbReference type="RefSeq" id="WP_088861164.1">
    <property type="nucleotide sequence ID" value="NZ_CP022115.1"/>
</dbReference>
<proteinExistence type="inferred from homology"/>
<accession>A0A248LKW2</accession>
<name>A0A248LKW2_9NEIS</name>
<comment type="subcellular location">
    <subcellularLocation>
        <location evidence="8">Cell outer membrane</location>
    </subcellularLocation>
    <subcellularLocation>
        <location evidence="1">Membrane</location>
    </subcellularLocation>
</comment>
<organism evidence="9 10">
    <name type="scientific">Laribacter hongkongensis</name>
    <dbReference type="NCBI Taxonomy" id="168471"/>
    <lineage>
        <taxon>Bacteria</taxon>
        <taxon>Pseudomonadati</taxon>
        <taxon>Pseudomonadota</taxon>
        <taxon>Betaproteobacteria</taxon>
        <taxon>Neisseriales</taxon>
        <taxon>Aquaspirillaceae</taxon>
        <taxon>Laribacter</taxon>
    </lineage>
</organism>
<dbReference type="GO" id="GO:0051205">
    <property type="term" value="P:protein insertion into membrane"/>
    <property type="evidence" value="ECO:0007669"/>
    <property type="project" value="UniProtKB-UniRule"/>
</dbReference>
<dbReference type="InterPro" id="IPR000184">
    <property type="entry name" value="Bac_surfAg_D15"/>
</dbReference>
<keyword evidence="4 8" id="KW-0732">Signal</keyword>
<gene>
    <name evidence="8 9" type="primary">bamA</name>
    <name evidence="9" type="ORF">LHGZ1_2354</name>
</gene>
<dbReference type="Proteomes" id="UP000197424">
    <property type="component" value="Chromosome"/>
</dbReference>
<dbReference type="Gene3D" id="3.10.20.310">
    <property type="entry name" value="membrane protein fhac"/>
    <property type="match status" value="5"/>
</dbReference>
<evidence type="ECO:0000256" key="2">
    <source>
        <dbReference type="ARBA" id="ARBA00022452"/>
    </source>
</evidence>
<evidence type="ECO:0000256" key="1">
    <source>
        <dbReference type="ARBA" id="ARBA00004370"/>
    </source>
</evidence>
<keyword evidence="5 8" id="KW-0677">Repeat</keyword>
<sequence length="767" mass="85368" precursor="true">MKLTNLAAAIIGLAALPSLAATPFVVRDIRVEGLQRTEPGTVFNYLPLKVGDTFTDTRAQDAIKALFATGFFDDVRIESESDVVIVSVDERPVVAQLSITGAKEFDKDQLKKALKENGFAESRIFDQALLDQAVQELKRQYFTKGKYSVEIKPTVTKLDRNRVAVALDISEGPAARIKRIDFVGNQAFSADDLREQMQLATPGWFSWFTKDDQYSRQKLTGDLEKLRAFYLNQGYFEFNIDSTQVSISPDKEDMFITVNVSEGKKYTVSDVRLAGDMIVPEAELLPLLVVKKGDTFTRDKITDSVTAITDRLGAEGYAFANINAVPEVDKEKGEVGFTFFVDPGRRTYVRKINIVGNTRTRDEVIRREMRQMEAGWYDAAKIKRSKERLDLLGYFTDVNVETPAVPDTADQVDVNFKVTEKPTGNVTLGAGYAQDEGLILSAGISQSNFFGSGKAVSASFNTSKLNRYLNLSFTDPYFTNDGVSIGYDLYTRRYSPNKTDTYQYQTDTTGAAVRFGFPITEYDTINTSLGVEQVKVKTFAGSPQRYKDYVNQFGDNNLNYLAKVGWGRDTRDSFLWPTKGRVSRINLEVALPGSDIQYGRIVASQQFFWPLSKTFTLALNGEIGAVQSYGSTSSVPFFQNFYLGGIGSVRGFETGSIGPRDELNDAYGATRRAIVNAEVLFPFPGMKDDKTLRMSGFVDAGTLWGGDYATAADGKPLSWQDNLRYSTGVALSWLSPLGPMKFSFAYPLKKEEGDQIQRFQFTLGTVF</sequence>
<dbReference type="PIRSF" id="PIRSF006076">
    <property type="entry name" value="OM_assembly_OMP85"/>
    <property type="match status" value="1"/>
</dbReference>
<dbReference type="AlphaFoldDB" id="A0A248LKW2"/>
<dbReference type="Gene3D" id="2.40.160.50">
    <property type="entry name" value="membrane protein fhac: a member of the omp85/tpsb transporter family"/>
    <property type="match status" value="1"/>
</dbReference>
<dbReference type="InterPro" id="IPR023707">
    <property type="entry name" value="OM_assembly_BamA"/>
</dbReference>
<dbReference type="OrthoDB" id="9803054at2"/>
<keyword evidence="6 8" id="KW-0472">Membrane</keyword>
<dbReference type="PANTHER" id="PTHR12815:SF23">
    <property type="entry name" value="OUTER MEMBRANE PROTEIN ASSEMBLY FACTOR BAMA"/>
    <property type="match status" value="1"/>
</dbReference>
<evidence type="ECO:0000256" key="5">
    <source>
        <dbReference type="ARBA" id="ARBA00022737"/>
    </source>
</evidence>
<dbReference type="EMBL" id="CP022115">
    <property type="protein sequence ID" value="ASJ25185.1"/>
    <property type="molecule type" value="Genomic_DNA"/>
</dbReference>
<feature type="chain" id="PRO_5043057640" description="Outer membrane protein assembly factor BamA" evidence="8">
    <location>
        <begin position="21"/>
        <end position="767"/>
    </location>
</feature>
<dbReference type="InterPro" id="IPR010827">
    <property type="entry name" value="BamA/TamA_POTRA"/>
</dbReference>
<evidence type="ECO:0000256" key="4">
    <source>
        <dbReference type="ARBA" id="ARBA00022729"/>
    </source>
</evidence>
<evidence type="ECO:0000313" key="10">
    <source>
        <dbReference type="Proteomes" id="UP000197424"/>
    </source>
</evidence>
<keyword evidence="7 8" id="KW-0998">Cell outer membrane</keyword>
<dbReference type="GO" id="GO:0009279">
    <property type="term" value="C:cell outer membrane"/>
    <property type="evidence" value="ECO:0007669"/>
    <property type="project" value="UniProtKB-SubCell"/>
</dbReference>
<comment type="function">
    <text evidence="8">Part of the outer membrane protein assembly complex, which is involved in assembly and insertion of beta-barrel proteins into the outer membrane.</text>
</comment>
<dbReference type="InterPro" id="IPR034746">
    <property type="entry name" value="POTRA"/>
</dbReference>
<dbReference type="InterPro" id="IPR039910">
    <property type="entry name" value="D15-like"/>
</dbReference>
<keyword evidence="2 8" id="KW-1134">Transmembrane beta strand</keyword>
<dbReference type="Pfam" id="PF07244">
    <property type="entry name" value="POTRA"/>
    <property type="match status" value="5"/>
</dbReference>
<dbReference type="PANTHER" id="PTHR12815">
    <property type="entry name" value="SORTING AND ASSEMBLY MACHINERY SAMM50 PROTEIN FAMILY MEMBER"/>
    <property type="match status" value="1"/>
</dbReference>
<comment type="similarity">
    <text evidence="8">Belongs to the BamA family.</text>
</comment>
<evidence type="ECO:0000256" key="3">
    <source>
        <dbReference type="ARBA" id="ARBA00022692"/>
    </source>
</evidence>
<evidence type="ECO:0000313" key="9">
    <source>
        <dbReference type="EMBL" id="ASJ25185.1"/>
    </source>
</evidence>
<feature type="signal peptide" evidence="8">
    <location>
        <begin position="1"/>
        <end position="20"/>
    </location>
</feature>
<dbReference type="PROSITE" id="PS51779">
    <property type="entry name" value="POTRA"/>
    <property type="match status" value="5"/>
</dbReference>
<evidence type="ECO:0000256" key="6">
    <source>
        <dbReference type="ARBA" id="ARBA00023136"/>
    </source>
</evidence>
<comment type="subunit">
    <text evidence="8">Part of the Bam complex.</text>
</comment>
<dbReference type="GO" id="GO:0043165">
    <property type="term" value="P:Gram-negative-bacterium-type cell outer membrane assembly"/>
    <property type="evidence" value="ECO:0007669"/>
    <property type="project" value="UniProtKB-UniRule"/>
</dbReference>
<dbReference type="Pfam" id="PF01103">
    <property type="entry name" value="Omp85"/>
    <property type="match status" value="1"/>
</dbReference>
<protein>
    <recommendedName>
        <fullName evidence="8">Outer membrane protein assembly factor BamA</fullName>
    </recommendedName>
</protein>